<organism evidence="2 3">
    <name type="scientific">Chloebia gouldiae</name>
    <name type="common">Gouldian finch</name>
    <name type="synonym">Erythrura gouldiae</name>
    <dbReference type="NCBI Taxonomy" id="44316"/>
    <lineage>
        <taxon>Eukaryota</taxon>
        <taxon>Metazoa</taxon>
        <taxon>Chordata</taxon>
        <taxon>Craniata</taxon>
        <taxon>Vertebrata</taxon>
        <taxon>Euteleostomi</taxon>
        <taxon>Archelosauria</taxon>
        <taxon>Archosauria</taxon>
        <taxon>Dinosauria</taxon>
        <taxon>Saurischia</taxon>
        <taxon>Theropoda</taxon>
        <taxon>Coelurosauria</taxon>
        <taxon>Aves</taxon>
        <taxon>Neognathae</taxon>
        <taxon>Neoaves</taxon>
        <taxon>Telluraves</taxon>
        <taxon>Australaves</taxon>
        <taxon>Passeriformes</taxon>
        <taxon>Passeroidea</taxon>
        <taxon>Passeridae</taxon>
        <taxon>Chloebia</taxon>
    </lineage>
</organism>
<proteinExistence type="predicted"/>
<gene>
    <name evidence="2" type="ORF">DV515_00017349</name>
</gene>
<evidence type="ECO:0000313" key="3">
    <source>
        <dbReference type="Proteomes" id="UP000276834"/>
    </source>
</evidence>
<accession>A0A3L8QW93</accession>
<dbReference type="Proteomes" id="UP000276834">
    <property type="component" value="Unassembled WGS sequence"/>
</dbReference>
<sequence length="104" mass="11933">MQSQAAELPGCIFWVFFWCFVQLFCLKPMLLQRRGCDSLGLTAVLCQYGIQTGKNWHSSLQTLLSFPLPCRSEAGIHKEIKTNSPLYWRKPFFGERDKGQGEES</sequence>
<keyword evidence="1" id="KW-0812">Transmembrane</keyword>
<keyword evidence="1" id="KW-0472">Membrane</keyword>
<dbReference type="AlphaFoldDB" id="A0A3L8QW93"/>
<protein>
    <submittedName>
        <fullName evidence="2">Uncharacterized protein</fullName>
    </submittedName>
</protein>
<keyword evidence="3" id="KW-1185">Reference proteome</keyword>
<comment type="caution">
    <text evidence="2">The sequence shown here is derived from an EMBL/GenBank/DDBJ whole genome shotgun (WGS) entry which is preliminary data.</text>
</comment>
<reference evidence="2 3" key="1">
    <citation type="journal article" date="2018" name="Proc. R. Soc. B">
        <title>A non-coding region near Follistatin controls head colour polymorphism in the Gouldian finch.</title>
        <authorList>
            <person name="Toomey M.B."/>
            <person name="Marques C.I."/>
            <person name="Andrade P."/>
            <person name="Araujo P.M."/>
            <person name="Sabatino S."/>
            <person name="Gazda M.A."/>
            <person name="Afonso S."/>
            <person name="Lopes R.J."/>
            <person name="Corbo J.C."/>
            <person name="Carneiro M."/>
        </authorList>
    </citation>
    <scope>NUCLEOTIDE SEQUENCE [LARGE SCALE GENOMIC DNA]</scope>
    <source>
        <strain evidence="2">Red01</strain>
        <tissue evidence="2">Muscle</tissue>
    </source>
</reference>
<evidence type="ECO:0000256" key="1">
    <source>
        <dbReference type="SAM" id="Phobius"/>
    </source>
</evidence>
<dbReference type="EMBL" id="QUSF01001009">
    <property type="protein sequence ID" value="RLV71538.1"/>
    <property type="molecule type" value="Genomic_DNA"/>
</dbReference>
<keyword evidence="1" id="KW-1133">Transmembrane helix</keyword>
<feature type="transmembrane region" description="Helical" evidence="1">
    <location>
        <begin position="6"/>
        <end position="26"/>
    </location>
</feature>
<name>A0A3L8QW93_CHLGU</name>
<evidence type="ECO:0000313" key="2">
    <source>
        <dbReference type="EMBL" id="RLV71538.1"/>
    </source>
</evidence>